<evidence type="ECO:0000256" key="8">
    <source>
        <dbReference type="RuleBase" id="RU367043"/>
    </source>
</evidence>
<dbReference type="GO" id="GO:0015031">
    <property type="term" value="P:protein transport"/>
    <property type="evidence" value="ECO:0007669"/>
    <property type="project" value="UniProtKB-KW"/>
</dbReference>
<name>A0A7S3RAD0_DUNTE</name>
<organism evidence="10">
    <name type="scientific">Dunaliella tertiolecta</name>
    <name type="common">Green alga</name>
    <dbReference type="NCBI Taxonomy" id="3047"/>
    <lineage>
        <taxon>Eukaryota</taxon>
        <taxon>Viridiplantae</taxon>
        <taxon>Chlorophyta</taxon>
        <taxon>core chlorophytes</taxon>
        <taxon>Chlorophyceae</taxon>
        <taxon>CS clade</taxon>
        <taxon>Chlamydomonadales</taxon>
        <taxon>Dunaliellaceae</taxon>
        <taxon>Dunaliella</taxon>
    </lineage>
</organism>
<keyword evidence="7 8" id="KW-1015">Disulfide bond</keyword>
<dbReference type="Gene3D" id="1.10.287.810">
    <property type="entry name" value="Mitochondrial import inner membrane translocase subunit tim13 like domains"/>
    <property type="match status" value="1"/>
</dbReference>
<evidence type="ECO:0000259" key="9">
    <source>
        <dbReference type="Pfam" id="PF02953"/>
    </source>
</evidence>
<keyword evidence="8" id="KW-0143">Chaperone</keyword>
<dbReference type="GO" id="GO:0046872">
    <property type="term" value="F:metal ion binding"/>
    <property type="evidence" value="ECO:0007669"/>
    <property type="project" value="UniProtKB-KW"/>
</dbReference>
<dbReference type="InterPro" id="IPR004217">
    <property type="entry name" value="Tim10-like"/>
</dbReference>
<comment type="domain">
    <text evidence="8">The twin CX3C motif contains 4 conserved Cys residues that form 2 disulfide bonds in the mitochondrial intermembrane space.</text>
</comment>
<keyword evidence="3" id="KW-0862">Zinc</keyword>
<keyword evidence="8" id="KW-0999">Mitochondrion inner membrane</keyword>
<keyword evidence="6 8" id="KW-0496">Mitochondrion</keyword>
<keyword evidence="4 8" id="KW-0653">Protein transport</keyword>
<keyword evidence="1 8" id="KW-0813">Transport</keyword>
<comment type="similarity">
    <text evidence="8">Belongs to the small Tim family.</text>
</comment>
<dbReference type="EMBL" id="HBIP01037044">
    <property type="protein sequence ID" value="CAE0507328.1"/>
    <property type="molecule type" value="Transcribed_RNA"/>
</dbReference>
<evidence type="ECO:0000256" key="5">
    <source>
        <dbReference type="ARBA" id="ARBA00023010"/>
    </source>
</evidence>
<gene>
    <name evidence="10" type="ORF">DTER00134_LOCUS22405</name>
</gene>
<feature type="domain" description="Tim10-like" evidence="9">
    <location>
        <begin position="27"/>
        <end position="87"/>
    </location>
</feature>
<keyword evidence="5 8" id="KW-0811">Translocation</keyword>
<evidence type="ECO:0000256" key="1">
    <source>
        <dbReference type="ARBA" id="ARBA00022448"/>
    </source>
</evidence>
<evidence type="ECO:0000256" key="7">
    <source>
        <dbReference type="ARBA" id="ARBA00023157"/>
    </source>
</evidence>
<evidence type="ECO:0000256" key="2">
    <source>
        <dbReference type="ARBA" id="ARBA00022723"/>
    </source>
</evidence>
<dbReference type="InterPro" id="IPR035427">
    <property type="entry name" value="Tim10-like_dom_sf"/>
</dbReference>
<evidence type="ECO:0000256" key="4">
    <source>
        <dbReference type="ARBA" id="ARBA00022927"/>
    </source>
</evidence>
<sequence length="113" mass="12972">MAGLNFPIETAVQEMPSDGRDTLSSALEHMQVRDSLKMYNNLVERCFRECSEDMRSKALSSKEEQCVVKCCEKFMNVTGRVGMRFSEFFSQMEAAAQQHMAEMLKQQEQQSKS</sequence>
<dbReference type="PANTHER" id="PTHR13172">
    <property type="entry name" value="MITOCHONDRIAL IMPORT INNER MEMBRANE TRANSLOCASE SUBUNIT TIM9B"/>
    <property type="match status" value="1"/>
</dbReference>
<accession>A0A7S3RAD0</accession>
<comment type="subunit">
    <text evidence="8">Heterohexamer.</text>
</comment>
<keyword evidence="8" id="KW-0472">Membrane</keyword>
<dbReference type="AlphaFoldDB" id="A0A7S3RAD0"/>
<comment type="subcellular location">
    <subcellularLocation>
        <location evidence="8">Mitochondrion inner membrane</location>
        <topology evidence="8">Peripheral membrane protein</topology>
        <orientation evidence="8">Intermembrane side</orientation>
    </subcellularLocation>
</comment>
<evidence type="ECO:0000256" key="6">
    <source>
        <dbReference type="ARBA" id="ARBA00023128"/>
    </source>
</evidence>
<comment type="function">
    <text evidence="8">Mitochondrial intermembrane chaperone that participates in the import and insertion of some multi-pass transmembrane proteins into the mitochondrial inner membrane. Also required for the transfer of beta-barrel precursors from the TOM complex to the sorting and assembly machinery (SAM complex) of the outer membrane. Acts as a chaperone-like protein that protects the hydrophobic precursors from aggregation and guide them through the mitochondrial intermembrane space.</text>
</comment>
<dbReference type="SUPFAM" id="SSF144122">
    <property type="entry name" value="Tim10-like"/>
    <property type="match status" value="1"/>
</dbReference>
<evidence type="ECO:0000256" key="3">
    <source>
        <dbReference type="ARBA" id="ARBA00022833"/>
    </source>
</evidence>
<dbReference type="GO" id="GO:0005743">
    <property type="term" value="C:mitochondrial inner membrane"/>
    <property type="evidence" value="ECO:0007669"/>
    <property type="project" value="UniProtKB-SubCell"/>
</dbReference>
<dbReference type="Pfam" id="PF02953">
    <property type="entry name" value="zf-Tim10_DDP"/>
    <property type="match status" value="1"/>
</dbReference>
<keyword evidence="2" id="KW-0479">Metal-binding</keyword>
<protein>
    <recommendedName>
        <fullName evidence="8">Mitochondrial import inner membrane translocase subunit</fullName>
    </recommendedName>
</protein>
<proteinExistence type="inferred from homology"/>
<reference evidence="10" key="1">
    <citation type="submission" date="2021-01" db="EMBL/GenBank/DDBJ databases">
        <authorList>
            <person name="Corre E."/>
            <person name="Pelletier E."/>
            <person name="Niang G."/>
            <person name="Scheremetjew M."/>
            <person name="Finn R."/>
            <person name="Kale V."/>
            <person name="Holt S."/>
            <person name="Cochrane G."/>
            <person name="Meng A."/>
            <person name="Brown T."/>
            <person name="Cohen L."/>
        </authorList>
    </citation>
    <scope>NUCLEOTIDE SEQUENCE</scope>
    <source>
        <strain evidence="10">CCMP1320</strain>
    </source>
</reference>
<evidence type="ECO:0000313" key="10">
    <source>
        <dbReference type="EMBL" id="CAE0507328.1"/>
    </source>
</evidence>
<dbReference type="InterPro" id="IPR050673">
    <property type="entry name" value="Mito_inner_translocase_sub"/>
</dbReference>